<proteinExistence type="predicted"/>
<feature type="domain" description="FLYWCH-type" evidence="5">
    <location>
        <begin position="8"/>
        <end position="54"/>
    </location>
</feature>
<dbReference type="EMBL" id="VYZN01000041">
    <property type="protein sequence ID" value="KAE9531217.1"/>
    <property type="molecule type" value="Genomic_DNA"/>
</dbReference>
<name>A0A6G0TFN3_APHGL</name>
<accession>A0A6G0TFN3</accession>
<dbReference type="Gene3D" id="2.20.25.240">
    <property type="match status" value="1"/>
</dbReference>
<evidence type="ECO:0000259" key="5">
    <source>
        <dbReference type="Pfam" id="PF04500"/>
    </source>
</evidence>
<organism evidence="6 7">
    <name type="scientific">Aphis glycines</name>
    <name type="common">Soybean aphid</name>
    <dbReference type="NCBI Taxonomy" id="307491"/>
    <lineage>
        <taxon>Eukaryota</taxon>
        <taxon>Metazoa</taxon>
        <taxon>Ecdysozoa</taxon>
        <taxon>Arthropoda</taxon>
        <taxon>Hexapoda</taxon>
        <taxon>Insecta</taxon>
        <taxon>Pterygota</taxon>
        <taxon>Neoptera</taxon>
        <taxon>Paraneoptera</taxon>
        <taxon>Hemiptera</taxon>
        <taxon>Sternorrhyncha</taxon>
        <taxon>Aphidomorpha</taxon>
        <taxon>Aphidoidea</taxon>
        <taxon>Aphididae</taxon>
        <taxon>Aphidini</taxon>
        <taxon>Aphis</taxon>
        <taxon>Aphis</taxon>
    </lineage>
</organism>
<evidence type="ECO:0000313" key="6">
    <source>
        <dbReference type="EMBL" id="KAE9531217.1"/>
    </source>
</evidence>
<evidence type="ECO:0000313" key="7">
    <source>
        <dbReference type="Proteomes" id="UP000475862"/>
    </source>
</evidence>
<dbReference type="InterPro" id="IPR007588">
    <property type="entry name" value="Znf_FLYWCH"/>
</dbReference>
<comment type="caution">
    <text evidence="6">The sequence shown here is derived from an EMBL/GenBank/DDBJ whole genome shotgun (WGS) entry which is preliminary data.</text>
</comment>
<dbReference type="Proteomes" id="UP000475862">
    <property type="component" value="Unassembled WGS sequence"/>
</dbReference>
<dbReference type="OrthoDB" id="7788516at2759"/>
<keyword evidence="3" id="KW-0862">Zinc</keyword>
<evidence type="ECO:0000256" key="3">
    <source>
        <dbReference type="ARBA" id="ARBA00022833"/>
    </source>
</evidence>
<reference evidence="6 7" key="1">
    <citation type="submission" date="2019-08" db="EMBL/GenBank/DDBJ databases">
        <title>The genome of the soybean aphid Biotype 1, its phylome, world population structure and adaptation to the North American continent.</title>
        <authorList>
            <person name="Giordano R."/>
            <person name="Donthu R.K."/>
            <person name="Hernandez A.G."/>
            <person name="Wright C.L."/>
            <person name="Zimin A.V."/>
        </authorList>
    </citation>
    <scope>NUCLEOTIDE SEQUENCE [LARGE SCALE GENOMIC DNA]</scope>
    <source>
        <tissue evidence="6">Whole aphids</tissue>
    </source>
</reference>
<keyword evidence="2" id="KW-0863">Zinc-finger</keyword>
<dbReference type="GO" id="GO:0008270">
    <property type="term" value="F:zinc ion binding"/>
    <property type="evidence" value="ECO:0007669"/>
    <property type="project" value="UniProtKB-KW"/>
</dbReference>
<evidence type="ECO:0000256" key="1">
    <source>
        <dbReference type="ARBA" id="ARBA00022723"/>
    </source>
</evidence>
<dbReference type="AlphaFoldDB" id="A0A6G0TFN3"/>
<gene>
    <name evidence="6" type="ORF">AGLY_010423</name>
</gene>
<protein>
    <recommendedName>
        <fullName evidence="5">FLYWCH-type domain-containing protein</fullName>
    </recommendedName>
</protein>
<keyword evidence="1" id="KW-0479">Metal-binding</keyword>
<sequence>MAEIKILGETKLVCGGSIYVRSKLPVNGKTYWECQKVRRKECKARIITTFNIFENKHYFVREPALDDHDHVANQEKCQSEIVKYSLKRKAEDQPQLPPAQILRTEMAGLSDGILSQLPNRDNLKKKNLPPNPKTLSDLGTLPDQYQKTLTGEKFLIYDSLDDDSVSEDRVVVFSTRRNLELLAKSDC</sequence>
<evidence type="ECO:0000256" key="4">
    <source>
        <dbReference type="SAM" id="MobiDB-lite"/>
    </source>
</evidence>
<feature type="region of interest" description="Disordered" evidence="4">
    <location>
        <begin position="119"/>
        <end position="140"/>
    </location>
</feature>
<evidence type="ECO:0000256" key="2">
    <source>
        <dbReference type="ARBA" id="ARBA00022771"/>
    </source>
</evidence>
<dbReference type="Pfam" id="PF04500">
    <property type="entry name" value="FLYWCH"/>
    <property type="match status" value="1"/>
</dbReference>
<keyword evidence="7" id="KW-1185">Reference proteome</keyword>